<name>A0ABY2B9X3_9ACTN</name>
<evidence type="ECO:0000313" key="3">
    <source>
        <dbReference type="Proteomes" id="UP000295818"/>
    </source>
</evidence>
<evidence type="ECO:0000256" key="1">
    <source>
        <dbReference type="SAM" id="MobiDB-lite"/>
    </source>
</evidence>
<proteinExistence type="predicted"/>
<gene>
    <name evidence="2" type="ORF">EV644_12314</name>
</gene>
<protein>
    <submittedName>
        <fullName evidence="2">Uncharacterized protein</fullName>
    </submittedName>
</protein>
<organism evidence="2 3">
    <name type="scientific">Kribbella orskensis</name>
    <dbReference type="NCBI Taxonomy" id="2512216"/>
    <lineage>
        <taxon>Bacteria</taxon>
        <taxon>Bacillati</taxon>
        <taxon>Actinomycetota</taxon>
        <taxon>Actinomycetes</taxon>
        <taxon>Propionibacteriales</taxon>
        <taxon>Kribbellaceae</taxon>
        <taxon>Kribbella</taxon>
    </lineage>
</organism>
<dbReference type="Proteomes" id="UP000295818">
    <property type="component" value="Unassembled WGS sequence"/>
</dbReference>
<accession>A0ABY2B9X3</accession>
<evidence type="ECO:0000313" key="2">
    <source>
        <dbReference type="EMBL" id="TCO13182.1"/>
    </source>
</evidence>
<keyword evidence="3" id="KW-1185">Reference proteome</keyword>
<dbReference type="EMBL" id="SLWM01000023">
    <property type="protein sequence ID" value="TCO13182.1"/>
    <property type="molecule type" value="Genomic_DNA"/>
</dbReference>
<feature type="region of interest" description="Disordered" evidence="1">
    <location>
        <begin position="14"/>
        <end position="34"/>
    </location>
</feature>
<sequence length="252" mass="27317">MHLAGIALAKGWRQSQGLPVGGPSSSPGRMTPTSGRLTIRARAHGRSLEAPAPLSPEALDSRISARLRRSLYDDGRVAATQNSFDAKPERLADRLRSRQAASGHRAIPQHDEMPCGRLGRRLASLCQQFGHGVQKPLPVFQDGLVHRMVQRGVLCRCVEKCAPAEAIGANAVCDGLTDSPNHIGCRVPCSASLFDLRADRVIRPIQIGNDQIVLAREMPVQRGARDMRFSDDPVDADRMQPLGIEQPACCAK</sequence>
<reference evidence="2 3" key="1">
    <citation type="journal article" date="2015" name="Stand. Genomic Sci.">
        <title>Genomic Encyclopedia of Bacterial and Archaeal Type Strains, Phase III: the genomes of soil and plant-associated and newly described type strains.</title>
        <authorList>
            <person name="Whitman W.B."/>
            <person name="Woyke T."/>
            <person name="Klenk H.P."/>
            <person name="Zhou Y."/>
            <person name="Lilburn T.G."/>
            <person name="Beck B.J."/>
            <person name="De Vos P."/>
            <person name="Vandamme P."/>
            <person name="Eisen J.A."/>
            <person name="Garrity G."/>
            <person name="Hugenholtz P."/>
            <person name="Kyrpides N.C."/>
        </authorList>
    </citation>
    <scope>NUCLEOTIDE SEQUENCE [LARGE SCALE GENOMIC DNA]</scope>
    <source>
        <strain evidence="2 3">VKM Ac-2538</strain>
    </source>
</reference>
<comment type="caution">
    <text evidence="2">The sequence shown here is derived from an EMBL/GenBank/DDBJ whole genome shotgun (WGS) entry which is preliminary data.</text>
</comment>